<dbReference type="Proteomes" id="UP001139260">
    <property type="component" value="Unassembled WGS sequence"/>
</dbReference>
<dbReference type="EMBL" id="JALNUB010000001">
    <property type="protein sequence ID" value="MCK8140394.1"/>
    <property type="molecule type" value="Genomic_DNA"/>
</dbReference>
<dbReference type="InterPro" id="IPR051783">
    <property type="entry name" value="NAD(P)-dependent_oxidoreduct"/>
</dbReference>
<name>A0A9X2BJF6_9FLAO</name>
<organism evidence="1 2">
    <name type="scientific">Flavobacterium pygoscelis</name>
    <dbReference type="NCBI Taxonomy" id="2893176"/>
    <lineage>
        <taxon>Bacteria</taxon>
        <taxon>Pseudomonadati</taxon>
        <taxon>Bacteroidota</taxon>
        <taxon>Flavobacteriia</taxon>
        <taxon>Flavobacteriales</taxon>
        <taxon>Flavobacteriaceae</taxon>
        <taxon>Flavobacterium</taxon>
    </lineage>
</organism>
<sequence>MKKISILGCGWLGFPLAKALIKKGYLVNGSTTSVEKLAVLRHEGITPFLINISLPVVLENNNSDTFSDSMSAFLQESDTLIIDIPPKLRGDEAATIEKIFVKKIASLIPYIEKSTIKNVLFVSSTSVYGEQQLNVTELTIPKPDTESGKQLLEVEQILQKNINFKTTLVRFGGLIGQDRQPGKYLAGRENIENPDAVVNLIHQEDCIGIIIKIIETKNWNETFNAVSPFHPTREEYYTQKARELNLVLPKFDHSKPSSGKIIENDKIELLLKYTFTKPNL</sequence>
<dbReference type="PANTHER" id="PTHR48079">
    <property type="entry name" value="PROTEIN YEEZ"/>
    <property type="match status" value="1"/>
</dbReference>
<dbReference type="GO" id="GO:0005737">
    <property type="term" value="C:cytoplasm"/>
    <property type="evidence" value="ECO:0007669"/>
    <property type="project" value="TreeGrafter"/>
</dbReference>
<dbReference type="RefSeq" id="WP_248427225.1">
    <property type="nucleotide sequence ID" value="NZ_JALNUB010000001.1"/>
</dbReference>
<reference evidence="1" key="1">
    <citation type="submission" date="2022-04" db="EMBL/GenBank/DDBJ databases">
        <title>Flavobacterium pygoscelis sp. nov. isolated from Chinstrap chick (Pygoscelis antarcticus).</title>
        <authorList>
            <person name="Irgang R."/>
            <person name="Poblete-Morales M."/>
            <person name="Avendano-Herrera R."/>
        </authorList>
    </citation>
    <scope>NUCLEOTIDE SEQUENCE</scope>
    <source>
        <strain evidence="1">I-SCBP12n</strain>
    </source>
</reference>
<keyword evidence="2" id="KW-1185">Reference proteome</keyword>
<dbReference type="GO" id="GO:0004029">
    <property type="term" value="F:aldehyde dehydrogenase (NAD+) activity"/>
    <property type="evidence" value="ECO:0007669"/>
    <property type="project" value="TreeGrafter"/>
</dbReference>
<gene>
    <name evidence="1" type="ORF">MW871_00665</name>
</gene>
<accession>A0A9X2BJF6</accession>
<proteinExistence type="predicted"/>
<dbReference type="Gene3D" id="3.40.50.720">
    <property type="entry name" value="NAD(P)-binding Rossmann-like Domain"/>
    <property type="match status" value="1"/>
</dbReference>
<dbReference type="InterPro" id="IPR036291">
    <property type="entry name" value="NAD(P)-bd_dom_sf"/>
</dbReference>
<comment type="caution">
    <text evidence="1">The sequence shown here is derived from an EMBL/GenBank/DDBJ whole genome shotgun (WGS) entry which is preliminary data.</text>
</comment>
<dbReference type="AlphaFoldDB" id="A0A9X2BJF6"/>
<dbReference type="SUPFAM" id="SSF51735">
    <property type="entry name" value="NAD(P)-binding Rossmann-fold domains"/>
    <property type="match status" value="1"/>
</dbReference>
<evidence type="ECO:0000313" key="2">
    <source>
        <dbReference type="Proteomes" id="UP001139260"/>
    </source>
</evidence>
<dbReference type="PANTHER" id="PTHR48079:SF6">
    <property type="entry name" value="NAD(P)-BINDING DOMAIN-CONTAINING PROTEIN-RELATED"/>
    <property type="match status" value="1"/>
</dbReference>
<protein>
    <submittedName>
        <fullName evidence="1">SDR family NAD(P)-dependent oxidoreductase</fullName>
    </submittedName>
</protein>
<evidence type="ECO:0000313" key="1">
    <source>
        <dbReference type="EMBL" id="MCK8140394.1"/>
    </source>
</evidence>